<keyword evidence="1 5" id="KW-0963">Cytoplasm</keyword>
<dbReference type="NCBIfam" id="NF002469">
    <property type="entry name" value="PRK01712.1"/>
    <property type="match status" value="1"/>
</dbReference>
<dbReference type="FunFam" id="2.60.40.4380:FF:000002">
    <property type="entry name" value="Translational regulator CsrA"/>
    <property type="match status" value="1"/>
</dbReference>
<keyword evidence="2 5" id="KW-0678">Repressor</keyword>
<dbReference type="SUPFAM" id="SSF117130">
    <property type="entry name" value="CsrA-like"/>
    <property type="match status" value="1"/>
</dbReference>
<comment type="similarity">
    <text evidence="5">Belongs to the CsrA/RsmA family.</text>
</comment>
<dbReference type="PANTHER" id="PTHR34984:SF1">
    <property type="entry name" value="CARBON STORAGE REGULATOR"/>
    <property type="match status" value="1"/>
</dbReference>
<keyword evidence="4 5" id="KW-0694">RNA-binding</keyword>
<dbReference type="OrthoDB" id="9809061at2"/>
<dbReference type="InterPro" id="IPR036107">
    <property type="entry name" value="CsrA_sf"/>
</dbReference>
<accession>A0A1H0RH66</accession>
<dbReference type="NCBIfam" id="TIGR00202">
    <property type="entry name" value="csrA"/>
    <property type="match status" value="1"/>
</dbReference>
<dbReference type="InterPro" id="IPR003751">
    <property type="entry name" value="CsrA"/>
</dbReference>
<dbReference type="GO" id="GO:0006109">
    <property type="term" value="P:regulation of carbohydrate metabolic process"/>
    <property type="evidence" value="ECO:0007669"/>
    <property type="project" value="InterPro"/>
</dbReference>
<organism evidence="6 7">
    <name type="scientific">Selenomonas ruminantium</name>
    <dbReference type="NCBI Taxonomy" id="971"/>
    <lineage>
        <taxon>Bacteria</taxon>
        <taxon>Bacillati</taxon>
        <taxon>Bacillota</taxon>
        <taxon>Negativicutes</taxon>
        <taxon>Selenomonadales</taxon>
        <taxon>Selenomonadaceae</taxon>
        <taxon>Selenomonas</taxon>
    </lineage>
</organism>
<comment type="function">
    <text evidence="5">A translational regulator that binds mRNA to regulate translation initiation and/or mRNA stability. Usually binds in the 5'-UTR at or near the Shine-Dalgarno sequence preventing ribosome-binding, thus repressing translation. Its main target seems to be the major flagellin gene, while its function is anatagonized by FliW.</text>
</comment>
<evidence type="ECO:0000313" key="7">
    <source>
        <dbReference type="Proteomes" id="UP000182412"/>
    </source>
</evidence>
<dbReference type="Gene3D" id="2.60.40.4380">
    <property type="entry name" value="Translational regulator CsrA"/>
    <property type="match status" value="1"/>
</dbReference>
<protein>
    <recommendedName>
        <fullName evidence="5">Translational regulator CsrA</fullName>
    </recommendedName>
</protein>
<dbReference type="Proteomes" id="UP000182412">
    <property type="component" value="Unassembled WGS sequence"/>
</dbReference>
<gene>
    <name evidence="5" type="primary">csrA</name>
    <name evidence="6" type="ORF">SAMN05216366_11224</name>
</gene>
<sequence length="75" mass="8427">MLVLTRKPRQQIMIGDDIVINVVEVQGDNVRIAIDAPREIKIYRGEIYRAIQEENQQAAAPVPMDLDLSAGLPKE</sequence>
<dbReference type="RefSeq" id="WP_074572113.1">
    <property type="nucleotide sequence ID" value="NZ_FNJQ01000012.1"/>
</dbReference>
<evidence type="ECO:0000256" key="2">
    <source>
        <dbReference type="ARBA" id="ARBA00022491"/>
    </source>
</evidence>
<evidence type="ECO:0000313" key="6">
    <source>
        <dbReference type="EMBL" id="SDP28903.1"/>
    </source>
</evidence>
<evidence type="ECO:0000256" key="3">
    <source>
        <dbReference type="ARBA" id="ARBA00022845"/>
    </source>
</evidence>
<dbReference type="HAMAP" id="MF_00167">
    <property type="entry name" value="CsrA"/>
    <property type="match status" value="1"/>
</dbReference>
<dbReference type="GO" id="GO:0045947">
    <property type="term" value="P:negative regulation of translational initiation"/>
    <property type="evidence" value="ECO:0007669"/>
    <property type="project" value="UniProtKB-UniRule"/>
</dbReference>
<keyword evidence="3 5" id="KW-0810">Translation regulation</keyword>
<dbReference type="AlphaFoldDB" id="A0A1H0RH66"/>
<proteinExistence type="inferred from homology"/>
<dbReference type="GO" id="GO:0006402">
    <property type="term" value="P:mRNA catabolic process"/>
    <property type="evidence" value="ECO:0007669"/>
    <property type="project" value="InterPro"/>
</dbReference>
<evidence type="ECO:0000256" key="5">
    <source>
        <dbReference type="HAMAP-Rule" id="MF_00167"/>
    </source>
</evidence>
<dbReference type="GO" id="GO:0048027">
    <property type="term" value="F:mRNA 5'-UTR binding"/>
    <property type="evidence" value="ECO:0007669"/>
    <property type="project" value="UniProtKB-UniRule"/>
</dbReference>
<dbReference type="PANTHER" id="PTHR34984">
    <property type="entry name" value="CARBON STORAGE REGULATOR"/>
    <property type="match status" value="1"/>
</dbReference>
<keyword evidence="5" id="KW-1005">Bacterial flagellum biogenesis</keyword>
<dbReference type="GO" id="GO:0044781">
    <property type="term" value="P:bacterial-type flagellum organization"/>
    <property type="evidence" value="ECO:0007669"/>
    <property type="project" value="UniProtKB-KW"/>
</dbReference>
<dbReference type="Pfam" id="PF02599">
    <property type="entry name" value="CsrA"/>
    <property type="match status" value="1"/>
</dbReference>
<dbReference type="EMBL" id="FNJQ01000012">
    <property type="protein sequence ID" value="SDP28903.1"/>
    <property type="molecule type" value="Genomic_DNA"/>
</dbReference>
<dbReference type="GO" id="GO:0005829">
    <property type="term" value="C:cytosol"/>
    <property type="evidence" value="ECO:0007669"/>
    <property type="project" value="TreeGrafter"/>
</dbReference>
<comment type="subunit">
    <text evidence="5">Homodimer; the beta-strands of each monomer intercalate to form a hydrophobic core, while the alpha-helices form wings that extend away from the core.</text>
</comment>
<comment type="subcellular location">
    <subcellularLocation>
        <location evidence="5">Cytoplasm</location>
    </subcellularLocation>
</comment>
<evidence type="ECO:0000256" key="1">
    <source>
        <dbReference type="ARBA" id="ARBA00022490"/>
    </source>
</evidence>
<dbReference type="GO" id="GO:1902208">
    <property type="term" value="P:regulation of bacterial-type flagellum assembly"/>
    <property type="evidence" value="ECO:0007669"/>
    <property type="project" value="UniProtKB-UniRule"/>
</dbReference>
<name>A0A1H0RH66_SELRU</name>
<evidence type="ECO:0000256" key="4">
    <source>
        <dbReference type="ARBA" id="ARBA00022884"/>
    </source>
</evidence>
<reference evidence="6 7" key="1">
    <citation type="submission" date="2016-10" db="EMBL/GenBank/DDBJ databases">
        <authorList>
            <person name="de Groot N.N."/>
        </authorList>
    </citation>
    <scope>NUCLEOTIDE SEQUENCE [LARGE SCALE GENOMIC DNA]</scope>
    <source>
        <strain evidence="6 7">S137</strain>
    </source>
</reference>